<evidence type="ECO:0000256" key="2">
    <source>
        <dbReference type="ARBA" id="ARBA00023002"/>
    </source>
</evidence>
<dbReference type="PANTHER" id="PTHR30041:SF4">
    <property type="entry name" value="ARSENATE REDUCTASE"/>
    <property type="match status" value="1"/>
</dbReference>
<reference evidence="4 5" key="1">
    <citation type="submission" date="2021-03" db="EMBL/GenBank/DDBJ databases">
        <title>Winogradskyella sp. nov., isolated from costal sediment.</title>
        <authorList>
            <person name="Gao C."/>
        </authorList>
    </citation>
    <scope>NUCLEOTIDE SEQUENCE [LARGE SCALE GENOMIC DNA]</scope>
    <source>
        <strain evidence="4 5">DF17</strain>
    </source>
</reference>
<dbReference type="PROSITE" id="PS51353">
    <property type="entry name" value="ARSC"/>
    <property type="match status" value="1"/>
</dbReference>
<dbReference type="InterPro" id="IPR036249">
    <property type="entry name" value="Thioredoxin-like_sf"/>
</dbReference>
<protein>
    <submittedName>
        <fullName evidence="4">Arsenate reductase (Glutaredoxin)</fullName>
        <ecNumber evidence="4">1.20.4.1</ecNumber>
    </submittedName>
</protein>
<comment type="caution">
    <text evidence="4">The sequence shown here is derived from an EMBL/GenBank/DDBJ whole genome shotgun (WGS) entry which is preliminary data.</text>
</comment>
<evidence type="ECO:0000256" key="3">
    <source>
        <dbReference type="PROSITE-ProRule" id="PRU01282"/>
    </source>
</evidence>
<dbReference type="Pfam" id="PF03960">
    <property type="entry name" value="ArsC"/>
    <property type="match status" value="1"/>
</dbReference>
<dbReference type="EMBL" id="JAGEVF010000010">
    <property type="protein sequence ID" value="MBO3117561.1"/>
    <property type="molecule type" value="Genomic_DNA"/>
</dbReference>
<keyword evidence="2 4" id="KW-0560">Oxidoreductase</keyword>
<dbReference type="GO" id="GO:0008794">
    <property type="term" value="F:arsenate reductase (glutaredoxin) activity"/>
    <property type="evidence" value="ECO:0007669"/>
    <property type="project" value="UniProtKB-EC"/>
</dbReference>
<dbReference type="InterPro" id="IPR006660">
    <property type="entry name" value="Arsenate_reductase-like"/>
</dbReference>
<accession>A0ABS3T498</accession>
<evidence type="ECO:0000313" key="5">
    <source>
        <dbReference type="Proteomes" id="UP000676776"/>
    </source>
</evidence>
<sequence length="114" mass="13206">MITILHNPRCRKSREGLSVLENLGKEFEIRKYLDDKLSEDELKTIISKLDINPKALIRKSEAIWKENYKSKTMSDDELITAMVEHPKLIERPIVIHKNKAVVGRPSELILSIIK</sequence>
<gene>
    <name evidence="4" type="primary">arsC</name>
    <name evidence="4" type="ORF">J4050_12440</name>
</gene>
<dbReference type="InterPro" id="IPR006659">
    <property type="entry name" value="Arsenate_reductase"/>
</dbReference>
<dbReference type="CDD" id="cd03034">
    <property type="entry name" value="ArsC_ArsC"/>
    <property type="match status" value="1"/>
</dbReference>
<evidence type="ECO:0000256" key="1">
    <source>
        <dbReference type="ARBA" id="ARBA00007198"/>
    </source>
</evidence>
<dbReference type="SUPFAM" id="SSF52833">
    <property type="entry name" value="Thioredoxin-like"/>
    <property type="match status" value="1"/>
</dbReference>
<comment type="similarity">
    <text evidence="1 3">Belongs to the ArsC family.</text>
</comment>
<keyword evidence="5" id="KW-1185">Reference proteome</keyword>
<dbReference type="Proteomes" id="UP000676776">
    <property type="component" value="Unassembled WGS sequence"/>
</dbReference>
<dbReference type="EC" id="1.20.4.1" evidence="4"/>
<dbReference type="NCBIfam" id="TIGR00014">
    <property type="entry name" value="arsC"/>
    <property type="match status" value="1"/>
</dbReference>
<proteinExistence type="inferred from homology"/>
<name>A0ABS3T498_9FLAO</name>
<dbReference type="Gene3D" id="3.40.30.10">
    <property type="entry name" value="Glutaredoxin"/>
    <property type="match status" value="1"/>
</dbReference>
<dbReference type="RefSeq" id="WP_208154915.1">
    <property type="nucleotide sequence ID" value="NZ_JAGEVF010000010.1"/>
</dbReference>
<dbReference type="PANTHER" id="PTHR30041">
    <property type="entry name" value="ARSENATE REDUCTASE"/>
    <property type="match status" value="1"/>
</dbReference>
<evidence type="ECO:0000313" key="4">
    <source>
        <dbReference type="EMBL" id="MBO3117561.1"/>
    </source>
</evidence>
<organism evidence="4 5">
    <name type="scientific">Winogradskyella pelagia</name>
    <dbReference type="NCBI Taxonomy" id="2819984"/>
    <lineage>
        <taxon>Bacteria</taxon>
        <taxon>Pseudomonadati</taxon>
        <taxon>Bacteroidota</taxon>
        <taxon>Flavobacteriia</taxon>
        <taxon>Flavobacteriales</taxon>
        <taxon>Flavobacteriaceae</taxon>
        <taxon>Winogradskyella</taxon>
    </lineage>
</organism>